<protein>
    <submittedName>
        <fullName evidence="1">Uncharacterized protein</fullName>
    </submittedName>
</protein>
<name>A0A8S5P4J7_9CAUD</name>
<dbReference type="EMBL" id="BK015337">
    <property type="protein sequence ID" value="DAE01946.1"/>
    <property type="molecule type" value="Genomic_DNA"/>
</dbReference>
<reference evidence="1" key="1">
    <citation type="journal article" date="2021" name="Proc. Natl. Acad. Sci. U.S.A.">
        <title>A Catalog of Tens of Thousands of Viruses from Human Metagenomes Reveals Hidden Associations with Chronic Diseases.</title>
        <authorList>
            <person name="Tisza M.J."/>
            <person name="Buck C.B."/>
        </authorList>
    </citation>
    <scope>NUCLEOTIDE SEQUENCE</scope>
    <source>
        <strain evidence="1">CtQZJ2</strain>
    </source>
</reference>
<accession>A0A8S5P4J7</accession>
<evidence type="ECO:0000313" key="1">
    <source>
        <dbReference type="EMBL" id="DAE01946.1"/>
    </source>
</evidence>
<sequence length="49" mass="6141">MRHNVPNTLKIYFRNFFKIVKIKWIKKQCRRTTCLLCKYKHECLQNLIE</sequence>
<organism evidence="1">
    <name type="scientific">Podoviridae sp. ctQZJ2</name>
    <dbReference type="NCBI Taxonomy" id="2825248"/>
    <lineage>
        <taxon>Viruses</taxon>
        <taxon>Duplodnaviria</taxon>
        <taxon>Heunggongvirae</taxon>
        <taxon>Uroviricota</taxon>
        <taxon>Caudoviricetes</taxon>
    </lineage>
</organism>
<proteinExistence type="predicted"/>